<gene>
    <name evidence="1" type="ORF">CH338_21070</name>
</gene>
<sequence length="88" mass="9151">MNIIYALAVVVLTLVAVFKMPYPGAKTLAVSPNPVSAAVAAPAPKAAEPAVAAKPEPPRIQYVSTRQCNRTAWGNVNCTEITTVKSGS</sequence>
<dbReference type="Proteomes" id="UP000248863">
    <property type="component" value="Unassembled WGS sequence"/>
</dbReference>
<dbReference type="AlphaFoldDB" id="A0A327K8Q2"/>
<dbReference type="RefSeq" id="WP_111359074.1">
    <property type="nucleotide sequence ID" value="NZ_NHSK01000063.1"/>
</dbReference>
<name>A0A327K8Q2_9BRAD</name>
<protein>
    <submittedName>
        <fullName evidence="1">Uncharacterized protein</fullName>
    </submittedName>
</protein>
<accession>A0A327K8Q2</accession>
<reference evidence="1 2" key="1">
    <citation type="submission" date="2017-07" db="EMBL/GenBank/DDBJ databases">
        <title>Draft Genome Sequences of Select Purple Nonsulfur Bacteria.</title>
        <authorList>
            <person name="Lasarre B."/>
            <person name="Mckinlay J.B."/>
        </authorList>
    </citation>
    <scope>NUCLEOTIDE SEQUENCE [LARGE SCALE GENOMIC DNA]</scope>
    <source>
        <strain evidence="1 2">DSM 11907</strain>
    </source>
</reference>
<comment type="caution">
    <text evidence="1">The sequence shown here is derived from an EMBL/GenBank/DDBJ whole genome shotgun (WGS) entry which is preliminary data.</text>
</comment>
<proteinExistence type="predicted"/>
<evidence type="ECO:0000313" key="1">
    <source>
        <dbReference type="EMBL" id="RAI34316.1"/>
    </source>
</evidence>
<organism evidence="1 2">
    <name type="scientific">Rhodoplanes elegans</name>
    <dbReference type="NCBI Taxonomy" id="29408"/>
    <lineage>
        <taxon>Bacteria</taxon>
        <taxon>Pseudomonadati</taxon>
        <taxon>Pseudomonadota</taxon>
        <taxon>Alphaproteobacteria</taxon>
        <taxon>Hyphomicrobiales</taxon>
        <taxon>Nitrobacteraceae</taxon>
        <taxon>Rhodoplanes</taxon>
    </lineage>
</organism>
<evidence type="ECO:0000313" key="2">
    <source>
        <dbReference type="Proteomes" id="UP000248863"/>
    </source>
</evidence>
<dbReference type="EMBL" id="NPEU01000314">
    <property type="protein sequence ID" value="RAI34316.1"/>
    <property type="molecule type" value="Genomic_DNA"/>
</dbReference>
<keyword evidence="2" id="KW-1185">Reference proteome</keyword>